<sequence>MYKKMRFRSLKKIWPKKKKEQLTMIFVFCVVLAIYYILMEIVLPELSDYGTPIYIFQRVLAVFFASNILSNFVMCILVDSTIDPKCMRDQLERGRHNEDWHKCDVCRILAPPRASHCNSCDVCVLKRDHHCIVTGCCIGHANYRYFFYFVIYLFLSCLISLISSCIFIYVLRGGRYKFRLLHMPASYFNKKHFGNNDLDVPSNIMEILDFGLPGRHELVFAAAFAMIWIGICGAAYMIMEHWSVIKSGSICNEFKFQNFLYDRGLRRNFESFLGRRMKWTWISPFLPSPLPHDGFHWEPTDGDKGGDNRLSEKII</sequence>
<feature type="transmembrane region" description="Helical" evidence="7">
    <location>
        <begin position="55"/>
        <end position="78"/>
    </location>
</feature>
<comment type="catalytic activity">
    <reaction evidence="7">
        <text>L-cysteinyl-[protein] + hexadecanoyl-CoA = S-hexadecanoyl-L-cysteinyl-[protein] + CoA</text>
        <dbReference type="Rhea" id="RHEA:36683"/>
        <dbReference type="Rhea" id="RHEA-COMP:10131"/>
        <dbReference type="Rhea" id="RHEA-COMP:11032"/>
        <dbReference type="ChEBI" id="CHEBI:29950"/>
        <dbReference type="ChEBI" id="CHEBI:57287"/>
        <dbReference type="ChEBI" id="CHEBI:57379"/>
        <dbReference type="ChEBI" id="CHEBI:74151"/>
        <dbReference type="EC" id="2.3.1.225"/>
    </reaction>
</comment>
<comment type="similarity">
    <text evidence="7">Belongs to the DHHC palmitoyltransferase family.</text>
</comment>
<dbReference type="EC" id="2.3.1.225" evidence="7"/>
<comment type="domain">
    <text evidence="7">The DHHC domain is required for palmitoyltransferase activity.</text>
</comment>
<dbReference type="PANTHER" id="PTHR12246">
    <property type="entry name" value="PALMITOYLTRANSFERASE ZDHHC16"/>
    <property type="match status" value="1"/>
</dbReference>
<evidence type="ECO:0000256" key="6">
    <source>
        <dbReference type="ARBA" id="ARBA00023315"/>
    </source>
</evidence>
<feature type="transmembrane region" description="Helical" evidence="7">
    <location>
        <begin position="145"/>
        <end position="171"/>
    </location>
</feature>
<protein>
    <recommendedName>
        <fullName evidence="7">Palmitoyltransferase</fullName>
        <ecNumber evidence="7">2.3.1.225</ecNumber>
    </recommendedName>
</protein>
<dbReference type="GeneID" id="108021649"/>
<name>A0ABM4TNE2_DROSZ</name>
<evidence type="ECO:0000259" key="8">
    <source>
        <dbReference type="Pfam" id="PF01529"/>
    </source>
</evidence>
<evidence type="ECO:0000313" key="10">
    <source>
        <dbReference type="RefSeq" id="XP_070851492.1"/>
    </source>
</evidence>
<keyword evidence="3 7" id="KW-0812">Transmembrane</keyword>
<feature type="transmembrane region" description="Helical" evidence="7">
    <location>
        <begin position="21"/>
        <end position="43"/>
    </location>
</feature>
<evidence type="ECO:0000256" key="3">
    <source>
        <dbReference type="ARBA" id="ARBA00022692"/>
    </source>
</evidence>
<proteinExistence type="inferred from homology"/>
<evidence type="ECO:0000256" key="5">
    <source>
        <dbReference type="ARBA" id="ARBA00023136"/>
    </source>
</evidence>
<gene>
    <name evidence="10" type="primary">LOC108021649</name>
</gene>
<evidence type="ECO:0000256" key="4">
    <source>
        <dbReference type="ARBA" id="ARBA00022989"/>
    </source>
</evidence>
<dbReference type="RefSeq" id="XP_070851492.1">
    <property type="nucleotide sequence ID" value="XM_070995391.1"/>
</dbReference>
<keyword evidence="4 7" id="KW-1133">Transmembrane helix</keyword>
<evidence type="ECO:0000313" key="9">
    <source>
        <dbReference type="Proteomes" id="UP001652628"/>
    </source>
</evidence>
<dbReference type="Proteomes" id="UP001652628">
    <property type="component" value="Chromosome 2L"/>
</dbReference>
<reference evidence="10" key="2">
    <citation type="submission" date="2025-08" db="UniProtKB">
        <authorList>
            <consortium name="RefSeq"/>
        </authorList>
    </citation>
    <scope>IDENTIFICATION</scope>
</reference>
<keyword evidence="6 7" id="KW-0012">Acyltransferase</keyword>
<feature type="transmembrane region" description="Helical" evidence="7">
    <location>
        <begin position="218"/>
        <end position="239"/>
    </location>
</feature>
<feature type="domain" description="Palmitoyltransferase DHHC" evidence="8">
    <location>
        <begin position="97"/>
        <end position="219"/>
    </location>
</feature>
<dbReference type="InterPro" id="IPR001594">
    <property type="entry name" value="Palmitoyltrfase_DHHC"/>
</dbReference>
<accession>A0ABM4TNE2</accession>
<reference evidence="9" key="1">
    <citation type="submission" date="2025-05" db="UniProtKB">
        <authorList>
            <consortium name="RefSeq"/>
        </authorList>
    </citation>
    <scope>NUCLEOTIDE SEQUENCE [LARGE SCALE GENOMIC DNA]</scope>
</reference>
<organism evidence="9 10">
    <name type="scientific">Drosophila suzukii</name>
    <name type="common">Spotted-wing drosophila fruit fly</name>
    <dbReference type="NCBI Taxonomy" id="28584"/>
    <lineage>
        <taxon>Eukaryota</taxon>
        <taxon>Metazoa</taxon>
        <taxon>Ecdysozoa</taxon>
        <taxon>Arthropoda</taxon>
        <taxon>Hexapoda</taxon>
        <taxon>Insecta</taxon>
        <taxon>Pterygota</taxon>
        <taxon>Neoptera</taxon>
        <taxon>Endopterygota</taxon>
        <taxon>Diptera</taxon>
        <taxon>Brachycera</taxon>
        <taxon>Muscomorpha</taxon>
        <taxon>Ephydroidea</taxon>
        <taxon>Drosophilidae</taxon>
        <taxon>Drosophila</taxon>
        <taxon>Sophophora</taxon>
    </lineage>
</organism>
<keyword evidence="2 7" id="KW-0808">Transferase</keyword>
<keyword evidence="5 7" id="KW-0472">Membrane</keyword>
<evidence type="ECO:0000256" key="2">
    <source>
        <dbReference type="ARBA" id="ARBA00022679"/>
    </source>
</evidence>
<dbReference type="InterPro" id="IPR039859">
    <property type="entry name" value="PFA4/ZDH16/20/ERF2-like"/>
</dbReference>
<dbReference type="Pfam" id="PF01529">
    <property type="entry name" value="DHHC"/>
    <property type="match status" value="1"/>
</dbReference>
<evidence type="ECO:0000256" key="1">
    <source>
        <dbReference type="ARBA" id="ARBA00004141"/>
    </source>
</evidence>
<comment type="subcellular location">
    <subcellularLocation>
        <location evidence="1">Membrane</location>
        <topology evidence="1">Multi-pass membrane protein</topology>
    </subcellularLocation>
</comment>
<evidence type="ECO:0000256" key="7">
    <source>
        <dbReference type="RuleBase" id="RU079119"/>
    </source>
</evidence>
<keyword evidence="9" id="KW-1185">Reference proteome</keyword>
<dbReference type="PROSITE" id="PS50216">
    <property type="entry name" value="DHHC"/>
    <property type="match status" value="1"/>
</dbReference>